<evidence type="ECO:0000313" key="3">
    <source>
        <dbReference type="EMBL" id="KKQ91269.1"/>
    </source>
</evidence>
<accession>A0A0G0NZI0</accession>
<protein>
    <submittedName>
        <fullName evidence="3">3-beta hydroxysteroid dehydrogenase/isomerase family protein</fullName>
    </submittedName>
</protein>
<evidence type="ECO:0000256" key="1">
    <source>
        <dbReference type="ARBA" id="ARBA00007637"/>
    </source>
</evidence>
<sequence length="286" mass="31746">MPKEKIIILGHSGFVGNHLYHKLQRESMFEVYGFSANEINLLDIEAYQKMASLCDGKTTIIMAAALVRSKNDNILTLENNVNMVLNLADFLSRVKIKRLIYIGTVAIYGKTSETPITETSAINPDSFYSSAKACGELILKRICEESGIALTTLRPSRIYGKGDVTSPIFIFSKNIILGKPIEIYGDGSHRLYCVHQNDLFKVVKKVILKGMNGDYNVTPSNGITLLKLAKLLFKLSGRKVAIKFKPAIDPPILLTFNTSKLQANFGKFPFTSLENGVKKYFAPTTP</sequence>
<dbReference type="InterPro" id="IPR036291">
    <property type="entry name" value="NAD(P)-bd_dom_sf"/>
</dbReference>
<dbReference type="Proteomes" id="UP000034706">
    <property type="component" value="Unassembled WGS sequence"/>
</dbReference>
<reference evidence="3 4" key="1">
    <citation type="journal article" date="2015" name="Nature">
        <title>rRNA introns, odd ribosomes, and small enigmatic genomes across a large radiation of phyla.</title>
        <authorList>
            <person name="Brown C.T."/>
            <person name="Hug L.A."/>
            <person name="Thomas B.C."/>
            <person name="Sharon I."/>
            <person name="Castelle C.J."/>
            <person name="Singh A."/>
            <person name="Wilkins M.J."/>
            <person name="Williams K.H."/>
            <person name="Banfield J.F."/>
        </authorList>
    </citation>
    <scope>NUCLEOTIDE SEQUENCE [LARGE SCALE GENOMIC DNA]</scope>
</reference>
<evidence type="ECO:0000313" key="4">
    <source>
        <dbReference type="Proteomes" id="UP000034706"/>
    </source>
</evidence>
<dbReference type="EMBL" id="LBVT01000019">
    <property type="protein sequence ID" value="KKQ91269.1"/>
    <property type="molecule type" value="Genomic_DNA"/>
</dbReference>
<dbReference type="PANTHER" id="PTHR43000">
    <property type="entry name" value="DTDP-D-GLUCOSE 4,6-DEHYDRATASE-RELATED"/>
    <property type="match status" value="1"/>
</dbReference>
<organism evidence="3 4">
    <name type="scientific">Candidatus Azambacteria bacterium GW2011_GWA2_39_10</name>
    <dbReference type="NCBI Taxonomy" id="1618611"/>
    <lineage>
        <taxon>Bacteria</taxon>
        <taxon>Candidatus Azamiibacteriota</taxon>
    </lineage>
</organism>
<evidence type="ECO:0000259" key="2">
    <source>
        <dbReference type="Pfam" id="PF01370"/>
    </source>
</evidence>
<dbReference type="Pfam" id="PF01370">
    <property type="entry name" value="Epimerase"/>
    <property type="match status" value="1"/>
</dbReference>
<feature type="domain" description="NAD-dependent epimerase/dehydratase" evidence="2">
    <location>
        <begin position="6"/>
        <end position="217"/>
    </location>
</feature>
<dbReference type="Gene3D" id="3.40.50.720">
    <property type="entry name" value="NAD(P)-binding Rossmann-like Domain"/>
    <property type="match status" value="1"/>
</dbReference>
<dbReference type="GO" id="GO:0016853">
    <property type="term" value="F:isomerase activity"/>
    <property type="evidence" value="ECO:0007669"/>
    <property type="project" value="UniProtKB-KW"/>
</dbReference>
<keyword evidence="3" id="KW-0413">Isomerase</keyword>
<comment type="similarity">
    <text evidence="1">Belongs to the NAD(P)-dependent epimerase/dehydratase family.</text>
</comment>
<dbReference type="SUPFAM" id="SSF51735">
    <property type="entry name" value="NAD(P)-binding Rossmann-fold domains"/>
    <property type="match status" value="1"/>
</dbReference>
<name>A0A0G0NZI0_9BACT</name>
<proteinExistence type="inferred from homology"/>
<dbReference type="CDD" id="cd08946">
    <property type="entry name" value="SDR_e"/>
    <property type="match status" value="1"/>
</dbReference>
<gene>
    <name evidence="3" type="ORF">UT16_C0019G0006</name>
</gene>
<comment type="caution">
    <text evidence="3">The sequence shown here is derived from an EMBL/GenBank/DDBJ whole genome shotgun (WGS) entry which is preliminary data.</text>
</comment>
<dbReference type="AlphaFoldDB" id="A0A0G0NZI0"/>
<dbReference type="InterPro" id="IPR001509">
    <property type="entry name" value="Epimerase_deHydtase"/>
</dbReference>